<dbReference type="GO" id="GO:0006313">
    <property type="term" value="P:DNA transposition"/>
    <property type="evidence" value="ECO:0007669"/>
    <property type="project" value="InterPro"/>
</dbReference>
<evidence type="ECO:0000313" key="3">
    <source>
        <dbReference type="EMBL" id="TYK53048.1"/>
    </source>
</evidence>
<dbReference type="InterPro" id="IPR002513">
    <property type="entry name" value="Tn3_Tnp_DDE_dom"/>
</dbReference>
<feature type="region of interest" description="Disordered" evidence="1">
    <location>
        <begin position="152"/>
        <end position="184"/>
    </location>
</feature>
<feature type="region of interest" description="Disordered" evidence="1">
    <location>
        <begin position="1"/>
        <end position="69"/>
    </location>
</feature>
<comment type="caution">
    <text evidence="3">The sequence shown here is derived from an EMBL/GenBank/DDBJ whole genome shotgun (WGS) entry which is preliminary data.</text>
</comment>
<evidence type="ECO:0000256" key="1">
    <source>
        <dbReference type="SAM" id="MobiDB-lite"/>
    </source>
</evidence>
<dbReference type="Pfam" id="PF01526">
    <property type="entry name" value="DDE_Tnp_Tn3"/>
    <property type="match status" value="1"/>
</dbReference>
<dbReference type="Proteomes" id="UP000323505">
    <property type="component" value="Unassembled WGS sequence"/>
</dbReference>
<dbReference type="EMBL" id="VSRQ01000001">
    <property type="protein sequence ID" value="TYK53048.1"/>
    <property type="molecule type" value="Genomic_DNA"/>
</dbReference>
<evidence type="ECO:0000259" key="2">
    <source>
        <dbReference type="Pfam" id="PF01526"/>
    </source>
</evidence>
<feature type="compositionally biased region" description="Basic and acidic residues" evidence="1">
    <location>
        <begin position="30"/>
        <end position="39"/>
    </location>
</feature>
<evidence type="ECO:0000313" key="4">
    <source>
        <dbReference type="Proteomes" id="UP000323505"/>
    </source>
</evidence>
<proteinExistence type="predicted"/>
<protein>
    <submittedName>
        <fullName evidence="3">Tn3 family transposase</fullName>
    </submittedName>
</protein>
<dbReference type="GO" id="GO:0004803">
    <property type="term" value="F:transposase activity"/>
    <property type="evidence" value="ECO:0007669"/>
    <property type="project" value="InterPro"/>
</dbReference>
<accession>A0A5D3FY93</accession>
<name>A0A5D3FY93_9ACTN</name>
<keyword evidence="4" id="KW-1185">Reference proteome</keyword>
<organism evidence="3 4">
    <name type="scientific">Actinomadura decatromicini</name>
    <dbReference type="NCBI Taxonomy" id="2604572"/>
    <lineage>
        <taxon>Bacteria</taxon>
        <taxon>Bacillati</taxon>
        <taxon>Actinomycetota</taxon>
        <taxon>Actinomycetes</taxon>
        <taxon>Streptosporangiales</taxon>
        <taxon>Thermomonosporaceae</taxon>
        <taxon>Actinomadura</taxon>
    </lineage>
</organism>
<reference evidence="3 4" key="1">
    <citation type="submission" date="2019-08" db="EMBL/GenBank/DDBJ databases">
        <title>Actinomadura sp. nov. CYP1-5 isolated from mountain soil.</title>
        <authorList>
            <person name="Songsumanus A."/>
            <person name="Kuncharoen N."/>
            <person name="Kudo T."/>
            <person name="Yuki M."/>
            <person name="Igarashi Y."/>
            <person name="Tanasupawat S."/>
        </authorList>
    </citation>
    <scope>NUCLEOTIDE SEQUENCE [LARGE SCALE GENOMIC DNA]</scope>
    <source>
        <strain evidence="3 4">CYP1-5</strain>
    </source>
</reference>
<sequence length="230" mass="25399">MAHRPSGLDQIQHLAAELRGDSSWASGVSPHDRRHEDSSKPTPPKPGHIRHPAQHPGGPPPPGPPDRLRQPRQLRQRYREGVEDQLGALGLALNAVLWWNTLYLDAAVKQIRADRFPATDDMCARLSPIAYEHINFLGRYAFTRADADAGLRPFHDPAQEADASDTPTAAPTPRSRAAGTREKGITRSRCSWLEQGCDDARGSGQLRESQALTGSPARTYFLYVPVPFHK</sequence>
<gene>
    <name evidence="3" type="ORF">FXF68_04750</name>
</gene>
<dbReference type="AlphaFoldDB" id="A0A5D3FY93"/>
<feature type="compositionally biased region" description="Low complexity" evidence="1">
    <location>
        <begin position="164"/>
        <end position="178"/>
    </location>
</feature>
<feature type="domain" description="Tn3 transposase DDE" evidence="2">
    <location>
        <begin position="72"/>
        <end position="140"/>
    </location>
</feature>